<evidence type="ECO:0000313" key="3">
    <source>
        <dbReference type="EMBL" id="QDU22630.1"/>
    </source>
</evidence>
<dbReference type="InterPro" id="IPR029062">
    <property type="entry name" value="Class_I_gatase-like"/>
</dbReference>
<feature type="domain" description="Biotin-protein ligase N-terminal" evidence="2">
    <location>
        <begin position="68"/>
        <end position="125"/>
    </location>
</feature>
<dbReference type="PROSITE" id="PS51273">
    <property type="entry name" value="GATASE_TYPE_1"/>
    <property type="match status" value="1"/>
</dbReference>
<dbReference type="OrthoDB" id="8333609at2"/>
<dbReference type="SUPFAM" id="SSF52317">
    <property type="entry name" value="Class I glutamine amidotransferase-like"/>
    <property type="match status" value="1"/>
</dbReference>
<dbReference type="AlphaFoldDB" id="A0A517XYM8"/>
<protein>
    <recommendedName>
        <fullName evidence="2">Biotin-protein ligase N-terminal domain-containing protein</fullName>
    </recommendedName>
</protein>
<keyword evidence="1" id="KW-0732">Signal</keyword>
<proteinExistence type="predicted"/>
<evidence type="ECO:0000256" key="1">
    <source>
        <dbReference type="SAM" id="SignalP"/>
    </source>
</evidence>
<reference evidence="3 4" key="1">
    <citation type="submission" date="2019-02" db="EMBL/GenBank/DDBJ databases">
        <title>Deep-cultivation of Planctomycetes and their phenomic and genomic characterization uncovers novel biology.</title>
        <authorList>
            <person name="Wiegand S."/>
            <person name="Jogler M."/>
            <person name="Boedeker C."/>
            <person name="Pinto D."/>
            <person name="Vollmers J."/>
            <person name="Rivas-Marin E."/>
            <person name="Kohn T."/>
            <person name="Peeters S.H."/>
            <person name="Heuer A."/>
            <person name="Rast P."/>
            <person name="Oberbeckmann S."/>
            <person name="Bunk B."/>
            <person name="Jeske O."/>
            <person name="Meyerdierks A."/>
            <person name="Storesund J.E."/>
            <person name="Kallscheuer N."/>
            <person name="Luecker S."/>
            <person name="Lage O.M."/>
            <person name="Pohl T."/>
            <person name="Merkel B.J."/>
            <person name="Hornburger P."/>
            <person name="Mueller R.-W."/>
            <person name="Bruemmer F."/>
            <person name="Labrenz M."/>
            <person name="Spormann A.M."/>
            <person name="Op den Camp H."/>
            <person name="Overmann J."/>
            <person name="Amann R."/>
            <person name="Jetten M.S.M."/>
            <person name="Mascher T."/>
            <person name="Medema M.H."/>
            <person name="Devos D.P."/>
            <person name="Kaster A.-K."/>
            <person name="Ovreas L."/>
            <person name="Rohde M."/>
            <person name="Galperin M.Y."/>
            <person name="Jogler C."/>
        </authorList>
    </citation>
    <scope>NUCLEOTIDE SEQUENCE [LARGE SCALE GENOMIC DNA]</scope>
    <source>
        <strain evidence="3 4">ETA_A1</strain>
    </source>
</reference>
<dbReference type="InterPro" id="IPR019197">
    <property type="entry name" value="Biotin-prot_ligase_N"/>
</dbReference>
<dbReference type="KEGG" id="uli:ETAA1_46130"/>
<accession>A0A517XYM8</accession>
<evidence type="ECO:0000313" key="4">
    <source>
        <dbReference type="Proteomes" id="UP000319576"/>
    </source>
</evidence>
<sequence precursor="true">MRPLAFFALGLVVVPAAAQSPAVVPVALYVDGGVSGKGPDMFEATAKASPDLKVTRVTAADIRAGKLKNYRVLVMPGGSGSGQAKALEPAGRDAVKQFVKDGGCYVGICAGCYLASTGYDWSLDLLPAKVIDRAHWLRGTGKVKVEFTADAKDWLKVSEPFAACRYANGPILEPLPGAKLIPLAHFREELVPKNGIPGVMINTPAVVAARHGKGWVLGVSPHPEQTDGLKQLVPSAVRWALAHP</sequence>
<dbReference type="InterPro" id="IPR015834">
    <property type="entry name" value="UCP016642"/>
</dbReference>
<dbReference type="PIRSF" id="PIRSF016642">
    <property type="entry name" value="UCP016642"/>
    <property type="match status" value="1"/>
</dbReference>
<organism evidence="3 4">
    <name type="scientific">Urbifossiella limnaea</name>
    <dbReference type="NCBI Taxonomy" id="2528023"/>
    <lineage>
        <taxon>Bacteria</taxon>
        <taxon>Pseudomonadati</taxon>
        <taxon>Planctomycetota</taxon>
        <taxon>Planctomycetia</taxon>
        <taxon>Gemmatales</taxon>
        <taxon>Gemmataceae</taxon>
        <taxon>Urbifossiella</taxon>
    </lineage>
</organism>
<name>A0A517XYM8_9BACT</name>
<gene>
    <name evidence="3" type="ORF">ETAA1_46130</name>
</gene>
<feature type="chain" id="PRO_5021964621" description="Biotin-protein ligase N-terminal domain-containing protein" evidence="1">
    <location>
        <begin position="19"/>
        <end position="244"/>
    </location>
</feature>
<dbReference type="Gene3D" id="3.40.50.880">
    <property type="match status" value="1"/>
</dbReference>
<feature type="signal peptide" evidence="1">
    <location>
        <begin position="1"/>
        <end position="18"/>
    </location>
</feature>
<dbReference type="Proteomes" id="UP000319576">
    <property type="component" value="Chromosome"/>
</dbReference>
<dbReference type="Pfam" id="PF09825">
    <property type="entry name" value="BPL_N"/>
    <property type="match status" value="1"/>
</dbReference>
<keyword evidence="4" id="KW-1185">Reference proteome</keyword>
<dbReference type="EMBL" id="CP036273">
    <property type="protein sequence ID" value="QDU22630.1"/>
    <property type="molecule type" value="Genomic_DNA"/>
</dbReference>
<dbReference type="RefSeq" id="WP_145242523.1">
    <property type="nucleotide sequence ID" value="NZ_CP036273.1"/>
</dbReference>
<evidence type="ECO:0000259" key="2">
    <source>
        <dbReference type="Pfam" id="PF09825"/>
    </source>
</evidence>